<name>A0A5P8WCX1_9NOSO</name>
<gene>
    <name evidence="1" type="ORF">GXM_08157</name>
</gene>
<dbReference type="AlphaFoldDB" id="A0A5P8WCX1"/>
<proteinExistence type="predicted"/>
<dbReference type="EMBL" id="CP045227">
    <property type="protein sequence ID" value="QFS50663.1"/>
    <property type="molecule type" value="Genomic_DNA"/>
</dbReference>
<sequence length="54" mass="6332">MTKEKITFEEAHIDHREPLTFSAIVHFFIQANTIDINTVDYITEGKYGNEFKNN</sequence>
<protein>
    <submittedName>
        <fullName evidence="1">Uncharacterized protein</fullName>
    </submittedName>
</protein>
<dbReference type="Proteomes" id="UP000326678">
    <property type="component" value="Chromosome Gxm2"/>
</dbReference>
<organism evidence="1 2">
    <name type="scientific">Nostoc sphaeroides CCNUC1</name>
    <dbReference type="NCBI Taxonomy" id="2653204"/>
    <lineage>
        <taxon>Bacteria</taxon>
        <taxon>Bacillati</taxon>
        <taxon>Cyanobacteriota</taxon>
        <taxon>Cyanophyceae</taxon>
        <taxon>Nostocales</taxon>
        <taxon>Nostocaceae</taxon>
        <taxon>Nostoc</taxon>
    </lineage>
</organism>
<evidence type="ECO:0000313" key="2">
    <source>
        <dbReference type="Proteomes" id="UP000326678"/>
    </source>
</evidence>
<reference evidence="1 2" key="1">
    <citation type="submission" date="2019-10" db="EMBL/GenBank/DDBJ databases">
        <title>Genomic and transcriptomic insights into the perfect genentic adaptation of a filamentous nitrogen-fixing cyanobacterium to rice fields.</title>
        <authorList>
            <person name="Chen Z."/>
        </authorList>
    </citation>
    <scope>NUCLEOTIDE SEQUENCE [LARGE SCALE GENOMIC DNA]</scope>
    <source>
        <strain evidence="1">CCNUC1</strain>
    </source>
</reference>
<keyword evidence="2" id="KW-1185">Reference proteome</keyword>
<accession>A0A5P8WCX1</accession>
<evidence type="ECO:0000313" key="1">
    <source>
        <dbReference type="EMBL" id="QFS50663.1"/>
    </source>
</evidence>
<dbReference type="KEGG" id="nsh:GXM_08157"/>